<organism evidence="5 6">
    <name type="scientific">Kroppenstedtia guangzhouensis</name>
    <dbReference type="NCBI Taxonomy" id="1274356"/>
    <lineage>
        <taxon>Bacteria</taxon>
        <taxon>Bacillati</taxon>
        <taxon>Bacillota</taxon>
        <taxon>Bacilli</taxon>
        <taxon>Bacillales</taxon>
        <taxon>Thermoactinomycetaceae</taxon>
        <taxon>Kroppenstedtia</taxon>
    </lineage>
</organism>
<comment type="similarity">
    <text evidence="1 3">Belongs to the short-chain dehydrogenases/reductases (SDR) family.</text>
</comment>
<dbReference type="PRINTS" id="PR00080">
    <property type="entry name" value="SDRFAMILY"/>
</dbReference>
<keyword evidence="2" id="KW-0560">Oxidoreductase</keyword>
<dbReference type="InterPro" id="IPR057326">
    <property type="entry name" value="KR_dom"/>
</dbReference>
<evidence type="ECO:0000259" key="4">
    <source>
        <dbReference type="SMART" id="SM00822"/>
    </source>
</evidence>
<evidence type="ECO:0000256" key="1">
    <source>
        <dbReference type="ARBA" id="ARBA00006484"/>
    </source>
</evidence>
<dbReference type="SMART" id="SM00822">
    <property type="entry name" value="PKS_KR"/>
    <property type="match status" value="1"/>
</dbReference>
<comment type="caution">
    <text evidence="5">The sequence shown here is derived from an EMBL/GenBank/DDBJ whole genome shotgun (WGS) entry which is preliminary data.</text>
</comment>
<dbReference type="PANTHER" id="PTHR44196">
    <property type="entry name" value="DEHYDROGENASE/REDUCTASE SDR FAMILY MEMBER 7B"/>
    <property type="match status" value="1"/>
</dbReference>
<evidence type="ECO:0000313" key="6">
    <source>
        <dbReference type="Proteomes" id="UP000617979"/>
    </source>
</evidence>
<dbReference type="Gene3D" id="3.40.50.720">
    <property type="entry name" value="NAD(P)-binding Rossmann-like Domain"/>
    <property type="match status" value="1"/>
</dbReference>
<dbReference type="InterPro" id="IPR036291">
    <property type="entry name" value="NAD(P)-bd_dom_sf"/>
</dbReference>
<accession>A0ABQ1G9H0</accession>
<dbReference type="PANTHER" id="PTHR44196:SF1">
    <property type="entry name" value="DEHYDROGENASE_REDUCTASE SDR FAMILY MEMBER 7B"/>
    <property type="match status" value="1"/>
</dbReference>
<evidence type="ECO:0000256" key="3">
    <source>
        <dbReference type="RuleBase" id="RU000363"/>
    </source>
</evidence>
<keyword evidence="6" id="KW-1185">Reference proteome</keyword>
<dbReference type="Proteomes" id="UP000617979">
    <property type="component" value="Unassembled WGS sequence"/>
</dbReference>
<dbReference type="CDD" id="cd05233">
    <property type="entry name" value="SDR_c"/>
    <property type="match status" value="1"/>
</dbReference>
<name>A0ABQ1G9H0_9BACL</name>
<evidence type="ECO:0000256" key="2">
    <source>
        <dbReference type="ARBA" id="ARBA00023002"/>
    </source>
</evidence>
<sequence>MTRKVLITGASSGIGKEIARELVARGDFPLLVARNERSLHHLREELGTGEVFTCDVTRQQEVENLTDQIIQRHQQVDVLINNAGFGRFGGALQIPLSDYQAMMETNYLGAVRMTLTLLPHMLERGGGRVVNIASVAGLSGSPNLAAYVASKFALVGFSESLHLEYAPVIQVGVLCPGPVQTPFFCDRDPSRLFPPLIARQLLDANTVARHALKLIDRPRMRVIPHSLSWAMRLRRWAPGLFLQLNRLLYGTWKKQDIEV</sequence>
<dbReference type="Pfam" id="PF00106">
    <property type="entry name" value="adh_short"/>
    <property type="match status" value="1"/>
</dbReference>
<proteinExistence type="inferred from homology"/>
<dbReference type="EMBL" id="BMEX01000003">
    <property type="protein sequence ID" value="GGA39344.1"/>
    <property type="molecule type" value="Genomic_DNA"/>
</dbReference>
<feature type="domain" description="Ketoreductase" evidence="4">
    <location>
        <begin position="3"/>
        <end position="180"/>
    </location>
</feature>
<dbReference type="PROSITE" id="PS00061">
    <property type="entry name" value="ADH_SHORT"/>
    <property type="match status" value="1"/>
</dbReference>
<dbReference type="PRINTS" id="PR00081">
    <property type="entry name" value="GDHRDH"/>
</dbReference>
<evidence type="ECO:0000313" key="5">
    <source>
        <dbReference type="EMBL" id="GGA39344.1"/>
    </source>
</evidence>
<reference evidence="6" key="1">
    <citation type="journal article" date="2019" name="Int. J. Syst. Evol. Microbiol.">
        <title>The Global Catalogue of Microorganisms (GCM) 10K type strain sequencing project: providing services to taxonomists for standard genome sequencing and annotation.</title>
        <authorList>
            <consortium name="The Broad Institute Genomics Platform"/>
            <consortium name="The Broad Institute Genome Sequencing Center for Infectious Disease"/>
            <person name="Wu L."/>
            <person name="Ma J."/>
        </authorList>
    </citation>
    <scope>NUCLEOTIDE SEQUENCE [LARGE SCALE GENOMIC DNA]</scope>
    <source>
        <strain evidence="6">CGMCC 1.12404</strain>
    </source>
</reference>
<gene>
    <name evidence="5" type="ORF">GCM10007416_10400</name>
</gene>
<dbReference type="InterPro" id="IPR002347">
    <property type="entry name" value="SDR_fam"/>
</dbReference>
<dbReference type="InterPro" id="IPR020904">
    <property type="entry name" value="Sc_DH/Rdtase_CS"/>
</dbReference>
<dbReference type="SUPFAM" id="SSF51735">
    <property type="entry name" value="NAD(P)-binding Rossmann-fold domains"/>
    <property type="match status" value="1"/>
</dbReference>
<protein>
    <submittedName>
        <fullName evidence="5">Oxidoreductase</fullName>
    </submittedName>
</protein>
<dbReference type="RefSeq" id="WP_188430611.1">
    <property type="nucleotide sequence ID" value="NZ_BMEX01000003.1"/>
</dbReference>